<evidence type="ECO:0000256" key="2">
    <source>
        <dbReference type="SAM" id="MobiDB-lite"/>
    </source>
</evidence>
<dbReference type="EMBL" id="JADGJD010002413">
    <property type="protein sequence ID" value="KAJ3032695.1"/>
    <property type="molecule type" value="Genomic_DNA"/>
</dbReference>
<feature type="compositionally biased region" description="Acidic residues" evidence="2">
    <location>
        <begin position="47"/>
        <end position="65"/>
    </location>
</feature>
<feature type="region of interest" description="Disordered" evidence="2">
    <location>
        <begin position="1"/>
        <end position="74"/>
    </location>
</feature>
<evidence type="ECO:0000313" key="4">
    <source>
        <dbReference type="Proteomes" id="UP001212841"/>
    </source>
</evidence>
<feature type="compositionally biased region" description="Basic and acidic residues" evidence="2">
    <location>
        <begin position="348"/>
        <end position="358"/>
    </location>
</feature>
<evidence type="ECO:0000313" key="3">
    <source>
        <dbReference type="EMBL" id="KAJ3032695.1"/>
    </source>
</evidence>
<feature type="coiled-coil region" evidence="1">
    <location>
        <begin position="576"/>
        <end position="640"/>
    </location>
</feature>
<dbReference type="SUPFAM" id="SSF48371">
    <property type="entry name" value="ARM repeat"/>
    <property type="match status" value="1"/>
</dbReference>
<proteinExistence type="predicted"/>
<feature type="compositionally biased region" description="Polar residues" evidence="2">
    <location>
        <begin position="1"/>
        <end position="10"/>
    </location>
</feature>
<feature type="compositionally biased region" description="Basic and acidic residues" evidence="2">
    <location>
        <begin position="21"/>
        <end position="46"/>
    </location>
</feature>
<reference evidence="3" key="1">
    <citation type="submission" date="2020-05" db="EMBL/GenBank/DDBJ databases">
        <title>Phylogenomic resolution of chytrid fungi.</title>
        <authorList>
            <person name="Stajich J.E."/>
            <person name="Amses K."/>
            <person name="Simmons R."/>
            <person name="Seto K."/>
            <person name="Myers J."/>
            <person name="Bonds A."/>
            <person name="Quandt C.A."/>
            <person name="Barry K."/>
            <person name="Liu P."/>
            <person name="Grigoriev I."/>
            <person name="Longcore J.E."/>
            <person name="James T.Y."/>
        </authorList>
    </citation>
    <scope>NUCLEOTIDE SEQUENCE</scope>
    <source>
        <strain evidence="3">JEL0318</strain>
    </source>
</reference>
<keyword evidence="4" id="KW-1185">Reference proteome</keyword>
<sequence>MADLSATISIKKQPPAPSTDDTDRKKRSEEYKARLKKLLENMPKEEDMVEEEVVQEKKEEEEEKEEEKAGGRMRLPVRQGLNRTPIFRKVDVKKVVEIKLPAIVEEAMKYAWFPKDQFFQPEPETIDPMTQGQPSQKLKVEPEADTIAPIILDVFRNATDPKTRLEVVQHLNWMYEEYGFRDASVPIARCFARYLQADANVELDAYEMQLRVLLIDSLARFNANYPEMVPTLLLQIVSPHEEIRTRATDFLRALGVRKYDSPYIKEAVEAMYSEVPPKPPAEPEFTWPLPSSTPSSRPTSASTGAAFELRNLASTFVRQNLKNYLIRTTPDREVAKTMKVLTPFGLEDKDKKKDKEGGTRGGSAGSKVGSRPGTATGRRVSGVGSRPASALGAVVERDGGRRVSTVVGVVTEEKDGKVSGETIRVMEGEEVKLAPASFDTSGKGGKEAEKEKGKKHVIFESSHPTTPLPESGGPESQPDAAAATAADASAGGGVPLSGSRPSTGEGYDSHLTNIVTNRLPAAALAESFPEDSPFATLTIDRPPLNRNPITILQNPTSQDFINALNYHIIACERVAAHREKERLDKLRMAAEEAERLRLEEEKKQKYLAYVAQKEAERVAKAELRKRRLEELRRKKEEDEKGLPKLKVHDLGMLRTKGVGLTHRSVCHPSRETLDVEFRKFPPWFWFQIEHSYYGSNDND</sequence>
<dbReference type="Proteomes" id="UP001212841">
    <property type="component" value="Unassembled WGS sequence"/>
</dbReference>
<comment type="caution">
    <text evidence="3">The sequence shown here is derived from an EMBL/GenBank/DDBJ whole genome shotgun (WGS) entry which is preliminary data.</text>
</comment>
<feature type="compositionally biased region" description="Low complexity" evidence="2">
    <location>
        <begin position="290"/>
        <end position="302"/>
    </location>
</feature>
<gene>
    <name evidence="3" type="ORF">HK097_005149</name>
</gene>
<name>A0AAD5S806_9FUNG</name>
<protein>
    <submittedName>
        <fullName evidence="3">Uncharacterized protein</fullName>
    </submittedName>
</protein>
<feature type="region of interest" description="Disordered" evidence="2">
    <location>
        <begin position="436"/>
        <end position="509"/>
    </location>
</feature>
<organism evidence="3 4">
    <name type="scientific">Rhizophlyctis rosea</name>
    <dbReference type="NCBI Taxonomy" id="64517"/>
    <lineage>
        <taxon>Eukaryota</taxon>
        <taxon>Fungi</taxon>
        <taxon>Fungi incertae sedis</taxon>
        <taxon>Chytridiomycota</taxon>
        <taxon>Chytridiomycota incertae sedis</taxon>
        <taxon>Chytridiomycetes</taxon>
        <taxon>Rhizophlyctidales</taxon>
        <taxon>Rhizophlyctidaceae</taxon>
        <taxon>Rhizophlyctis</taxon>
    </lineage>
</organism>
<dbReference type="AlphaFoldDB" id="A0AAD5S806"/>
<accession>A0AAD5S806</accession>
<feature type="compositionally biased region" description="Low complexity" evidence="2">
    <location>
        <begin position="480"/>
        <end position="489"/>
    </location>
</feature>
<feature type="region of interest" description="Disordered" evidence="2">
    <location>
        <begin position="348"/>
        <end position="392"/>
    </location>
</feature>
<dbReference type="InterPro" id="IPR016024">
    <property type="entry name" value="ARM-type_fold"/>
</dbReference>
<keyword evidence="1" id="KW-0175">Coiled coil</keyword>
<evidence type="ECO:0000256" key="1">
    <source>
        <dbReference type="SAM" id="Coils"/>
    </source>
</evidence>
<feature type="region of interest" description="Disordered" evidence="2">
    <location>
        <begin position="275"/>
        <end position="302"/>
    </location>
</feature>